<dbReference type="EMBL" id="BAABFT010000012">
    <property type="protein sequence ID" value="GAA4332093.1"/>
    <property type="molecule type" value="Genomic_DNA"/>
</dbReference>
<sequence length="340" mass="38258">MRGSNLRVLHITLMEIQTIKAGSLSTISWVGDNIIDWAKTTTYLANGTVKQGGTYYSFGFDAAITSADGQYAFIYKRLGTKGLLLKDGEELREINRSYYCADAYEYPAAFVTVDGVTYLIHCPLEYCRIDFENVETGELVTDIPGREPADVFHSRFEISPGSKYLMSKGWVWHPLDVVYAFNITECLNNPLLLDQWHLYDEHTAEICTASFIDDELVLLGASDESINDEATGFLKNHIAIWNILTRTIESKAKVDVEFGNLFAINADFAWDTVGHPKIINIKTGEVVDRQEDFDSGDQRSSIISDSNTPPQIVFKRHTKQLAITDKEGITILTPSPQYRQ</sequence>
<protein>
    <submittedName>
        <fullName evidence="1">Uncharacterized protein</fullName>
    </submittedName>
</protein>
<accession>A0ABP8H079</accession>
<dbReference type="Proteomes" id="UP001500582">
    <property type="component" value="Unassembled WGS sequence"/>
</dbReference>
<proteinExistence type="predicted"/>
<keyword evidence="2" id="KW-1185">Reference proteome</keyword>
<evidence type="ECO:0000313" key="2">
    <source>
        <dbReference type="Proteomes" id="UP001500582"/>
    </source>
</evidence>
<reference evidence="2" key="1">
    <citation type="journal article" date="2019" name="Int. J. Syst. Evol. Microbiol.">
        <title>The Global Catalogue of Microorganisms (GCM) 10K type strain sequencing project: providing services to taxonomists for standard genome sequencing and annotation.</title>
        <authorList>
            <consortium name="The Broad Institute Genomics Platform"/>
            <consortium name="The Broad Institute Genome Sequencing Center for Infectious Disease"/>
            <person name="Wu L."/>
            <person name="Ma J."/>
        </authorList>
    </citation>
    <scope>NUCLEOTIDE SEQUENCE [LARGE SCALE GENOMIC DNA]</scope>
    <source>
        <strain evidence="2">JCM 17705</strain>
    </source>
</reference>
<comment type="caution">
    <text evidence="1">The sequence shown here is derived from an EMBL/GenBank/DDBJ whole genome shotgun (WGS) entry which is preliminary data.</text>
</comment>
<evidence type="ECO:0000313" key="1">
    <source>
        <dbReference type="EMBL" id="GAA4332093.1"/>
    </source>
</evidence>
<name>A0ABP8H079_9SPHI</name>
<organism evidence="1 2">
    <name type="scientific">Mucilaginibacter gynuensis</name>
    <dbReference type="NCBI Taxonomy" id="1302236"/>
    <lineage>
        <taxon>Bacteria</taxon>
        <taxon>Pseudomonadati</taxon>
        <taxon>Bacteroidota</taxon>
        <taxon>Sphingobacteriia</taxon>
        <taxon>Sphingobacteriales</taxon>
        <taxon>Sphingobacteriaceae</taxon>
        <taxon>Mucilaginibacter</taxon>
    </lineage>
</organism>
<gene>
    <name evidence="1" type="ORF">GCM10023149_38180</name>
</gene>